<proteinExistence type="predicted"/>
<name>A0A1G2K317_9BACT</name>
<organism evidence="1 2">
    <name type="scientific">Candidatus Sungbacteria bacterium RIFCSPHIGHO2_01_FULL_47_32</name>
    <dbReference type="NCBI Taxonomy" id="1802264"/>
    <lineage>
        <taxon>Bacteria</taxon>
        <taxon>Candidatus Sungiibacteriota</taxon>
    </lineage>
</organism>
<gene>
    <name evidence="1" type="ORF">A2633_05055</name>
</gene>
<reference evidence="1 2" key="1">
    <citation type="journal article" date="2016" name="Nat. Commun.">
        <title>Thousands of microbial genomes shed light on interconnected biogeochemical processes in an aquifer system.</title>
        <authorList>
            <person name="Anantharaman K."/>
            <person name="Brown C.T."/>
            <person name="Hug L.A."/>
            <person name="Sharon I."/>
            <person name="Castelle C.J."/>
            <person name="Probst A.J."/>
            <person name="Thomas B.C."/>
            <person name="Singh A."/>
            <person name="Wilkins M.J."/>
            <person name="Karaoz U."/>
            <person name="Brodie E.L."/>
            <person name="Williams K.H."/>
            <person name="Hubbard S.S."/>
            <person name="Banfield J.F."/>
        </authorList>
    </citation>
    <scope>NUCLEOTIDE SEQUENCE [LARGE SCALE GENOMIC DNA]</scope>
</reference>
<sequence length="95" mass="10726">MSTLKRAWDFLSDEQRRTVIDEIIGYFATEKNETIGVVAAENILDFFLQSAGNAIYNKALDDIKPFLASELESTLLNIDISLRKAEMKKTPKKTA</sequence>
<evidence type="ECO:0008006" key="3">
    <source>
        <dbReference type="Google" id="ProtNLM"/>
    </source>
</evidence>
<dbReference type="Proteomes" id="UP000177152">
    <property type="component" value="Unassembled WGS sequence"/>
</dbReference>
<dbReference type="EMBL" id="MHQC01000050">
    <property type="protein sequence ID" value="OGZ93814.1"/>
    <property type="molecule type" value="Genomic_DNA"/>
</dbReference>
<protein>
    <recommendedName>
        <fullName evidence="3">DUF2164 domain-containing protein</fullName>
    </recommendedName>
</protein>
<accession>A0A1G2K317</accession>
<comment type="caution">
    <text evidence="1">The sequence shown here is derived from an EMBL/GenBank/DDBJ whole genome shotgun (WGS) entry which is preliminary data.</text>
</comment>
<evidence type="ECO:0000313" key="2">
    <source>
        <dbReference type="Proteomes" id="UP000177152"/>
    </source>
</evidence>
<dbReference type="Pfam" id="PF09932">
    <property type="entry name" value="DUF2164"/>
    <property type="match status" value="1"/>
</dbReference>
<evidence type="ECO:0000313" key="1">
    <source>
        <dbReference type="EMBL" id="OGZ93814.1"/>
    </source>
</evidence>
<dbReference type="AlphaFoldDB" id="A0A1G2K317"/>
<dbReference type="InterPro" id="IPR018680">
    <property type="entry name" value="DUF2164"/>
</dbReference>